<dbReference type="AlphaFoldDB" id="A0A8T1RZT1"/>
<proteinExistence type="predicted"/>
<evidence type="ECO:0000313" key="1">
    <source>
        <dbReference type="EMBL" id="KAG6922216.1"/>
    </source>
</evidence>
<reference evidence="1 2" key="1">
    <citation type="journal article" date="2020" name="G3 (Bethesda)">
        <title>Draft Genome of the Common Snapping Turtle, Chelydra serpentina, a Model for Phenotypic Plasticity in Reptiles.</title>
        <authorList>
            <person name="Das D."/>
            <person name="Singh S.K."/>
            <person name="Bierstedt J."/>
            <person name="Erickson A."/>
            <person name="Galli G.L.J."/>
            <person name="Crossley D.A. 2nd"/>
            <person name="Rhen T."/>
        </authorList>
    </citation>
    <scope>NUCLEOTIDE SEQUENCE [LARGE SCALE GENOMIC DNA]</scope>
    <source>
        <strain evidence="1">KW</strain>
    </source>
</reference>
<protein>
    <submittedName>
        <fullName evidence="1">Uncharacterized protein</fullName>
    </submittedName>
</protein>
<comment type="caution">
    <text evidence="1">The sequence shown here is derived from an EMBL/GenBank/DDBJ whole genome shotgun (WGS) entry which is preliminary data.</text>
</comment>
<dbReference type="EMBL" id="JAHGAV010001425">
    <property type="protein sequence ID" value="KAG6922216.1"/>
    <property type="molecule type" value="Genomic_DNA"/>
</dbReference>
<sequence length="141" mass="15561">KFSYRPLNAGPSAGWILSGCCSRTECAHLPVAFLQRSVSADLEECLLCSWILALTFSMVSLGSTSRVMVLPRQGFHKDLHTTSQAQDQVQSGFFLDVVVGQSAPIFQLLSCKDQSLLIWRNAFFFLDFGLDVLNGVTGLHF</sequence>
<keyword evidence="2" id="KW-1185">Reference proteome</keyword>
<name>A0A8T1RZT1_CHESE</name>
<feature type="non-terminal residue" evidence="1">
    <location>
        <position position="1"/>
    </location>
</feature>
<evidence type="ECO:0000313" key="2">
    <source>
        <dbReference type="Proteomes" id="UP000765507"/>
    </source>
</evidence>
<dbReference type="OrthoDB" id="3267308at2759"/>
<organism evidence="1 2">
    <name type="scientific">Chelydra serpentina</name>
    <name type="common">Snapping turtle</name>
    <name type="synonym">Testudo serpentina</name>
    <dbReference type="NCBI Taxonomy" id="8475"/>
    <lineage>
        <taxon>Eukaryota</taxon>
        <taxon>Metazoa</taxon>
        <taxon>Chordata</taxon>
        <taxon>Craniata</taxon>
        <taxon>Vertebrata</taxon>
        <taxon>Euteleostomi</taxon>
        <taxon>Archelosauria</taxon>
        <taxon>Testudinata</taxon>
        <taxon>Testudines</taxon>
        <taxon>Cryptodira</taxon>
        <taxon>Durocryptodira</taxon>
        <taxon>Americhelydia</taxon>
        <taxon>Chelydroidea</taxon>
        <taxon>Chelydridae</taxon>
        <taxon>Chelydra</taxon>
    </lineage>
</organism>
<accession>A0A8T1RZT1</accession>
<dbReference type="Proteomes" id="UP000765507">
    <property type="component" value="Unassembled WGS sequence"/>
</dbReference>
<gene>
    <name evidence="1" type="ORF">G0U57_003263</name>
</gene>